<proteinExistence type="predicted"/>
<keyword evidence="3" id="KW-0378">Hydrolase</keyword>
<dbReference type="InterPro" id="IPR013320">
    <property type="entry name" value="ConA-like_dom_sf"/>
</dbReference>
<gene>
    <name evidence="3" type="ORF">N5I87_18060</name>
    <name evidence="2" type="ORF">N5J06_13370</name>
</gene>
<comment type="caution">
    <text evidence="3">The sequence shown here is derived from an EMBL/GenBank/DDBJ whole genome shotgun (WGS) entry which is preliminary data.</text>
</comment>
<keyword evidence="5" id="KW-1185">Reference proteome</keyword>
<evidence type="ECO:0000313" key="4">
    <source>
        <dbReference type="Proteomes" id="UP001164374"/>
    </source>
</evidence>
<evidence type="ECO:0000256" key="1">
    <source>
        <dbReference type="SAM" id="SignalP"/>
    </source>
</evidence>
<dbReference type="SUPFAM" id="SSF49899">
    <property type="entry name" value="Concanavalin A-like lectins/glucanases"/>
    <property type="match status" value="1"/>
</dbReference>
<dbReference type="CDD" id="cd00413">
    <property type="entry name" value="Glyco_hydrolase_16"/>
    <property type="match status" value="1"/>
</dbReference>
<dbReference type="EMBL" id="JAOCQI010000002">
    <property type="protein sequence ID" value="MCT7311948.1"/>
    <property type="molecule type" value="Genomic_DNA"/>
</dbReference>
<dbReference type="Proteomes" id="UP001164420">
    <property type="component" value="Unassembled WGS sequence"/>
</dbReference>
<sequence>MFCRLVCLLASLTCACTVATAREITFSGQQWVVRSSGGQLSGPGPNVFSDGPDAVHVDAQGRLRMAIVKAGQGWHSAEVTLSRPLGYGTYELEVETDPFGMDRQAVFGFFTYSSAPEQAHRELDVELSYWARPDEPNNAQFVVQPSGTPDTLRRFEVNQGHVTYRIRWEHGLAEFSATAADGAVLQHWSRTAGVPDAGDARLQLNLWLFRGKPPQNGQPVEFVMRAFRFTPGARSPSGLQR</sequence>
<accession>A0AAE3I6T2</accession>
<protein>
    <submittedName>
        <fullName evidence="3">Glycoside hydrolase family 16 protein</fullName>
    </submittedName>
</protein>
<feature type="chain" id="PRO_5042026144" evidence="1">
    <location>
        <begin position="22"/>
        <end position="241"/>
    </location>
</feature>
<organism evidence="3 4">
    <name type="scientific">Ralstonia mojiangensis</name>
    <dbReference type="NCBI Taxonomy" id="2953895"/>
    <lineage>
        <taxon>Bacteria</taxon>
        <taxon>Pseudomonadati</taxon>
        <taxon>Pseudomonadota</taxon>
        <taxon>Betaproteobacteria</taxon>
        <taxon>Burkholderiales</taxon>
        <taxon>Burkholderiaceae</taxon>
        <taxon>Ralstonia</taxon>
    </lineage>
</organism>
<evidence type="ECO:0000313" key="2">
    <source>
        <dbReference type="EMBL" id="MCT7311948.1"/>
    </source>
</evidence>
<reference evidence="3 5" key="1">
    <citation type="journal article" date="2023" name="Front. Microbiol.">
        <title>Ralstonia chuxiongensis sp. nov., Ralstonia mojiangensis sp. nov., and Ralstonia soli sp. nov., isolated from tobacco fields, are three novel species in the family Burkholderiaceae.</title>
        <authorList>
            <person name="Lu C.H."/>
            <person name="Zhang Y.Y."/>
            <person name="Jiang N."/>
            <person name="Chen W."/>
            <person name="Shao X."/>
            <person name="Zhao Z.M."/>
            <person name="Lu W.L."/>
            <person name="Hu X."/>
            <person name="Xi Y.X."/>
            <person name="Zou S.Y."/>
            <person name="Wei Q.J."/>
            <person name="Lin Z.L."/>
            <person name="Gong L."/>
            <person name="Gai X.T."/>
            <person name="Zhang L.Q."/>
            <person name="Li J.Y."/>
            <person name="Jin Y."/>
            <person name="Xia Z.Y."/>
        </authorList>
    </citation>
    <scope>NUCLEOTIDE SEQUENCE</scope>
    <source>
        <strain evidence="3">22TCCZM01-4</strain>
        <strain evidence="2 5">22TCJT01-1</strain>
    </source>
</reference>
<keyword evidence="1" id="KW-0732">Signal</keyword>
<evidence type="ECO:0000313" key="5">
    <source>
        <dbReference type="Proteomes" id="UP001164420"/>
    </source>
</evidence>
<feature type="signal peptide" evidence="1">
    <location>
        <begin position="1"/>
        <end position="21"/>
    </location>
</feature>
<dbReference type="PROSITE" id="PS51257">
    <property type="entry name" value="PROKAR_LIPOPROTEIN"/>
    <property type="match status" value="1"/>
</dbReference>
<evidence type="ECO:0000313" key="3">
    <source>
        <dbReference type="EMBL" id="MCT7317921.1"/>
    </source>
</evidence>
<dbReference type="AlphaFoldDB" id="A0AAE3I6T2"/>
<dbReference type="Proteomes" id="UP001164374">
    <property type="component" value="Unassembled WGS sequence"/>
</dbReference>
<dbReference type="RefSeq" id="WP_260781530.1">
    <property type="nucleotide sequence ID" value="NZ_JAOCQI010000002.1"/>
</dbReference>
<dbReference type="GO" id="GO:0016787">
    <property type="term" value="F:hydrolase activity"/>
    <property type="evidence" value="ECO:0007669"/>
    <property type="project" value="UniProtKB-KW"/>
</dbReference>
<name>A0AAE3I6T2_9RALS</name>
<dbReference type="Gene3D" id="2.60.120.200">
    <property type="match status" value="1"/>
</dbReference>
<reference evidence="3" key="2">
    <citation type="submission" date="2023-02" db="EMBL/GenBank/DDBJ databases">
        <authorList>
            <person name="Lu C.-H."/>
        </authorList>
    </citation>
    <scope>NUCLEOTIDE SEQUENCE</scope>
    <source>
        <strain evidence="3">22TCCZM01-4</strain>
        <strain evidence="2">22TCJT01-1</strain>
    </source>
</reference>
<dbReference type="EMBL" id="JAOCQJ010000004">
    <property type="protein sequence ID" value="MCT7317921.1"/>
    <property type="molecule type" value="Genomic_DNA"/>
</dbReference>